<dbReference type="RefSeq" id="WP_145181831.1">
    <property type="nucleotide sequence ID" value="NZ_CP036266.1"/>
</dbReference>
<gene>
    <name evidence="1" type="ORF">HG66A1_16280</name>
</gene>
<keyword evidence="2" id="KW-1185">Reference proteome</keyword>
<dbReference type="InterPro" id="IPR021375">
    <property type="entry name" value="DUF2997"/>
</dbReference>
<sequence>MSTRTIEIIVETNGSTRVQTRGFTGSACTDASRFIEEALGKRTSERTTPEFFQTTEQQQRLREGGG</sequence>
<dbReference type="OrthoDB" id="288620at2"/>
<reference evidence="1 2" key="1">
    <citation type="submission" date="2019-02" db="EMBL/GenBank/DDBJ databases">
        <title>Deep-cultivation of Planctomycetes and their phenomic and genomic characterization uncovers novel biology.</title>
        <authorList>
            <person name="Wiegand S."/>
            <person name="Jogler M."/>
            <person name="Boedeker C."/>
            <person name="Pinto D."/>
            <person name="Vollmers J."/>
            <person name="Rivas-Marin E."/>
            <person name="Kohn T."/>
            <person name="Peeters S.H."/>
            <person name="Heuer A."/>
            <person name="Rast P."/>
            <person name="Oberbeckmann S."/>
            <person name="Bunk B."/>
            <person name="Jeske O."/>
            <person name="Meyerdierks A."/>
            <person name="Storesund J.E."/>
            <person name="Kallscheuer N."/>
            <person name="Luecker S."/>
            <person name="Lage O.M."/>
            <person name="Pohl T."/>
            <person name="Merkel B.J."/>
            <person name="Hornburger P."/>
            <person name="Mueller R.-W."/>
            <person name="Bruemmer F."/>
            <person name="Labrenz M."/>
            <person name="Spormann A.M."/>
            <person name="Op den Camp H."/>
            <person name="Overmann J."/>
            <person name="Amann R."/>
            <person name="Jetten M.S.M."/>
            <person name="Mascher T."/>
            <person name="Medema M.H."/>
            <person name="Devos D.P."/>
            <person name="Kaster A.-K."/>
            <person name="Ovreas L."/>
            <person name="Rohde M."/>
            <person name="Galperin M.Y."/>
            <person name="Jogler C."/>
        </authorList>
    </citation>
    <scope>NUCLEOTIDE SEQUENCE [LARGE SCALE GENOMIC DNA]</scope>
    <source>
        <strain evidence="1 2">HG66A1</strain>
    </source>
</reference>
<evidence type="ECO:0000313" key="1">
    <source>
        <dbReference type="EMBL" id="QDT19860.1"/>
    </source>
</evidence>
<dbReference type="EMBL" id="CP036266">
    <property type="protein sequence ID" value="QDT19860.1"/>
    <property type="molecule type" value="Genomic_DNA"/>
</dbReference>
<evidence type="ECO:0008006" key="3">
    <source>
        <dbReference type="Google" id="ProtNLM"/>
    </source>
</evidence>
<name>A0A517PKF6_9PLAN</name>
<proteinExistence type="predicted"/>
<organism evidence="1 2">
    <name type="scientific">Gimesia chilikensis</name>
    <dbReference type="NCBI Taxonomy" id="2605989"/>
    <lineage>
        <taxon>Bacteria</taxon>
        <taxon>Pseudomonadati</taxon>
        <taxon>Planctomycetota</taxon>
        <taxon>Planctomycetia</taxon>
        <taxon>Planctomycetales</taxon>
        <taxon>Planctomycetaceae</taxon>
        <taxon>Gimesia</taxon>
    </lineage>
</organism>
<evidence type="ECO:0000313" key="2">
    <source>
        <dbReference type="Proteomes" id="UP000320421"/>
    </source>
</evidence>
<protein>
    <recommendedName>
        <fullName evidence="3">DUF2997 domain-containing protein</fullName>
    </recommendedName>
</protein>
<dbReference type="Proteomes" id="UP000320421">
    <property type="component" value="Chromosome"/>
</dbReference>
<dbReference type="Pfam" id="PF11211">
    <property type="entry name" value="DUF2997"/>
    <property type="match status" value="1"/>
</dbReference>
<accession>A0A517PKF6</accession>
<dbReference type="AlphaFoldDB" id="A0A517PKF6"/>